<feature type="binding site" evidence="17">
    <location>
        <position position="728"/>
    </location>
    <ligand>
        <name>L-glutamate</name>
        <dbReference type="ChEBI" id="CHEBI:29985"/>
    </ligand>
</feature>
<evidence type="ECO:0000256" key="20">
    <source>
        <dbReference type="SAM" id="Phobius"/>
    </source>
</evidence>
<evidence type="ECO:0000256" key="10">
    <source>
        <dbReference type="ARBA" id="ARBA00023170"/>
    </source>
</evidence>
<dbReference type="FunFam" id="1.10.287.70:FF:000064">
    <property type="entry name" value="Glutamate receptor ionotropic, kainate"/>
    <property type="match status" value="1"/>
</dbReference>
<dbReference type="GO" id="GO:0045211">
    <property type="term" value="C:postsynaptic membrane"/>
    <property type="evidence" value="ECO:0007669"/>
    <property type="project" value="UniProtKB-SubCell"/>
</dbReference>
<dbReference type="Pfam" id="PF01094">
    <property type="entry name" value="ANF_receptor"/>
    <property type="match status" value="1"/>
</dbReference>
<keyword evidence="13" id="KW-1071">Ligand-gated ion channel</keyword>
<keyword evidence="3" id="KW-1003">Cell membrane</keyword>
<dbReference type="Gene3D" id="1.10.287.70">
    <property type="match status" value="1"/>
</dbReference>
<feature type="binding site" evidence="17">
    <location>
        <position position="677"/>
    </location>
    <ligand>
        <name>L-glutamate</name>
        <dbReference type="ChEBI" id="CHEBI:29985"/>
    </ligand>
</feature>
<dbReference type="SMART" id="SM00079">
    <property type="entry name" value="PBPe"/>
    <property type="match status" value="1"/>
</dbReference>
<evidence type="ECO:0000313" key="24">
    <source>
        <dbReference type="EMBL" id="AUF73078.1"/>
    </source>
</evidence>
<evidence type="ECO:0000256" key="15">
    <source>
        <dbReference type="ARBA" id="ARBA00034104"/>
    </source>
</evidence>
<dbReference type="Pfam" id="PF10613">
    <property type="entry name" value="Lig_chan-Glu_bd"/>
    <property type="match status" value="1"/>
</dbReference>
<dbReference type="InterPro" id="IPR001320">
    <property type="entry name" value="Iontro_rcpt_C"/>
</dbReference>
<feature type="binding site" evidence="17">
    <location>
        <position position="511"/>
    </location>
    <ligand>
        <name>L-glutamate</name>
        <dbReference type="ChEBI" id="CHEBI:29985"/>
    </ligand>
</feature>
<dbReference type="Pfam" id="PF00060">
    <property type="entry name" value="Lig_chan"/>
    <property type="match status" value="1"/>
</dbReference>
<comment type="subcellular location">
    <subcellularLocation>
        <location evidence="15">Postsynaptic cell membrane</location>
        <topology evidence="15">Multi-pass membrane protein</topology>
    </subcellularLocation>
</comment>
<evidence type="ECO:0000256" key="3">
    <source>
        <dbReference type="ARBA" id="ARBA00022475"/>
    </source>
</evidence>
<dbReference type="SUPFAM" id="SSF53822">
    <property type="entry name" value="Periplasmic binding protein-like I"/>
    <property type="match status" value="1"/>
</dbReference>
<keyword evidence="5 21" id="KW-0732">Signal</keyword>
<dbReference type="FunFam" id="3.40.190.10:FF:000178">
    <property type="entry name" value="Glutamate receptor subunit"/>
    <property type="match status" value="1"/>
</dbReference>
<feature type="signal peptide" evidence="21">
    <location>
        <begin position="1"/>
        <end position="23"/>
    </location>
</feature>
<keyword evidence="8" id="KW-0406">Ion transport</keyword>
<organism evidence="24">
    <name type="scientific">Anoplophora chinensis</name>
    <name type="common">Citrus longhorn beetle</name>
    <dbReference type="NCBI Taxonomy" id="217632"/>
    <lineage>
        <taxon>Eukaryota</taxon>
        <taxon>Metazoa</taxon>
        <taxon>Ecdysozoa</taxon>
        <taxon>Arthropoda</taxon>
        <taxon>Hexapoda</taxon>
        <taxon>Insecta</taxon>
        <taxon>Pterygota</taxon>
        <taxon>Neoptera</taxon>
        <taxon>Endopterygota</taxon>
        <taxon>Coleoptera</taxon>
        <taxon>Polyphaga</taxon>
        <taxon>Cucujiformia</taxon>
        <taxon>Chrysomeloidea</taxon>
        <taxon>Cerambycidae</taxon>
        <taxon>Lamiinae</taxon>
        <taxon>Lamiini</taxon>
        <taxon>Anoplophora</taxon>
    </lineage>
</organism>
<dbReference type="InterPro" id="IPR015683">
    <property type="entry name" value="Ionotropic_Glu_rcpt"/>
</dbReference>
<keyword evidence="14" id="KW-0407">Ion channel</keyword>
<dbReference type="InterPro" id="IPR001508">
    <property type="entry name" value="Iono_Glu_rcpt_met"/>
</dbReference>
<dbReference type="Gene3D" id="3.40.50.2300">
    <property type="match status" value="2"/>
</dbReference>
<name>A0A2H4ZBE2_ANOCN</name>
<feature type="domain" description="Ionotropic glutamate receptor C-terminal" evidence="22">
    <location>
        <begin position="418"/>
        <end position="791"/>
    </location>
</feature>
<accession>A0A2H4ZBE2</accession>
<keyword evidence="4 20" id="KW-0812">Transmembrane</keyword>
<dbReference type="GO" id="GO:0004970">
    <property type="term" value="F:glutamate-gated receptor activity"/>
    <property type="evidence" value="ECO:0007669"/>
    <property type="project" value="UniProtKB-ARBA"/>
</dbReference>
<dbReference type="InterPro" id="IPR019594">
    <property type="entry name" value="Glu/Gly-bd"/>
</dbReference>
<reference evidence="24" key="1">
    <citation type="journal article" date="2017" name="Sci. Rep.">
        <title>Antennal transcriptome analysis and expression profiles of olfactory genes in Anoplophora chinensis.</title>
        <authorList>
            <person name="Wang J."/>
            <person name="Hu P."/>
            <person name="Gao P."/>
            <person name="Tao J."/>
            <person name="Luo Y."/>
        </authorList>
    </citation>
    <scope>NUCLEOTIDE SEQUENCE</scope>
</reference>
<evidence type="ECO:0000256" key="2">
    <source>
        <dbReference type="ARBA" id="ARBA00022448"/>
    </source>
</evidence>
<dbReference type="InterPro" id="IPR001828">
    <property type="entry name" value="ANF_lig-bd_rcpt"/>
</dbReference>
<proteinExistence type="evidence at transcript level"/>
<dbReference type="SUPFAM" id="SSF81324">
    <property type="entry name" value="Voltage-gated potassium channels"/>
    <property type="match status" value="1"/>
</dbReference>
<evidence type="ECO:0000256" key="12">
    <source>
        <dbReference type="ARBA" id="ARBA00023257"/>
    </source>
</evidence>
<feature type="site" description="Crucial to convey clamshell closure to channel opening" evidence="18">
    <location>
        <position position="656"/>
    </location>
</feature>
<evidence type="ECO:0000256" key="21">
    <source>
        <dbReference type="SAM" id="SignalP"/>
    </source>
</evidence>
<evidence type="ECO:0000256" key="8">
    <source>
        <dbReference type="ARBA" id="ARBA00023065"/>
    </source>
</evidence>
<evidence type="ECO:0000256" key="5">
    <source>
        <dbReference type="ARBA" id="ARBA00022729"/>
    </source>
</evidence>
<keyword evidence="7" id="KW-0770">Synapse</keyword>
<comment type="similarity">
    <text evidence="1">Belongs to the glutamate-gated ion channel (TC 1.A.10.1) family.</text>
</comment>
<keyword evidence="12" id="KW-0628">Postsynaptic cell membrane</keyword>
<keyword evidence="19" id="KW-1015">Disulfide bond</keyword>
<evidence type="ECO:0000256" key="17">
    <source>
        <dbReference type="PIRSR" id="PIRSR601508-1"/>
    </source>
</evidence>
<protein>
    <recommendedName>
        <fullName evidence="16">Glutamate receptor 1</fullName>
    </recommendedName>
</protein>
<feature type="site" description="Interaction with the cone snail toxin Con-ikot-ikot" evidence="18">
    <location>
        <position position="683"/>
    </location>
</feature>
<evidence type="ECO:0000256" key="13">
    <source>
        <dbReference type="ARBA" id="ARBA00023286"/>
    </source>
</evidence>
<feature type="transmembrane region" description="Helical" evidence="20">
    <location>
        <begin position="551"/>
        <end position="569"/>
    </location>
</feature>
<feature type="chain" id="PRO_5014168921" description="Glutamate receptor 1" evidence="21">
    <location>
        <begin position="24"/>
        <end position="911"/>
    </location>
</feature>
<dbReference type="SMART" id="SM00918">
    <property type="entry name" value="Lig_chan-Glu_bd"/>
    <property type="match status" value="1"/>
</dbReference>
<evidence type="ECO:0000256" key="1">
    <source>
        <dbReference type="ARBA" id="ARBA00008685"/>
    </source>
</evidence>
<evidence type="ECO:0000256" key="18">
    <source>
        <dbReference type="PIRSR" id="PIRSR601508-2"/>
    </source>
</evidence>
<evidence type="ECO:0000259" key="23">
    <source>
        <dbReference type="SMART" id="SM00918"/>
    </source>
</evidence>
<evidence type="ECO:0000259" key="22">
    <source>
        <dbReference type="SMART" id="SM00079"/>
    </source>
</evidence>
<dbReference type="AlphaFoldDB" id="A0A2H4ZBE2"/>
<keyword evidence="10 24" id="KW-0675">Receptor</keyword>
<feature type="transmembrane region" description="Helical" evidence="20">
    <location>
        <begin position="627"/>
        <end position="647"/>
    </location>
</feature>
<feature type="transmembrane region" description="Helical" evidence="20">
    <location>
        <begin position="817"/>
        <end position="841"/>
    </location>
</feature>
<feature type="binding site" evidence="17">
    <location>
        <position position="678"/>
    </location>
    <ligand>
        <name>L-glutamate</name>
        <dbReference type="ChEBI" id="CHEBI:29985"/>
    </ligand>
</feature>
<evidence type="ECO:0000256" key="16">
    <source>
        <dbReference type="ARBA" id="ARBA00072754"/>
    </source>
</evidence>
<keyword evidence="11" id="KW-0325">Glycoprotein</keyword>
<evidence type="ECO:0000256" key="11">
    <source>
        <dbReference type="ARBA" id="ARBA00023180"/>
    </source>
</evidence>
<evidence type="ECO:0000256" key="6">
    <source>
        <dbReference type="ARBA" id="ARBA00022989"/>
    </source>
</evidence>
<evidence type="ECO:0000256" key="14">
    <source>
        <dbReference type="ARBA" id="ARBA00023303"/>
    </source>
</evidence>
<evidence type="ECO:0000256" key="9">
    <source>
        <dbReference type="ARBA" id="ARBA00023136"/>
    </source>
</evidence>
<dbReference type="FunFam" id="3.40.190.10:FF:000061">
    <property type="entry name" value="Glutamate receptor, ionotropic kainate"/>
    <property type="match status" value="1"/>
</dbReference>
<dbReference type="SUPFAM" id="SSF53850">
    <property type="entry name" value="Periplasmic binding protein-like II"/>
    <property type="match status" value="1"/>
</dbReference>
<keyword evidence="9 20" id="KW-0472">Membrane</keyword>
<keyword evidence="6 20" id="KW-1133">Transmembrane helix</keyword>
<evidence type="ECO:0000256" key="4">
    <source>
        <dbReference type="ARBA" id="ARBA00022692"/>
    </source>
</evidence>
<sequence>MKIVLQNVLWLLVSVAYQYFCLANESTTIGVIFSEEINQSAVVLKSTIHKKNTFDHIVYFRTNVKQVSKYDSFEASKTLCTILEEDDGVAAVISLNSPTIALLESTCAQFEVPFFMTSWKAPTTRQAETVFNFFPKAELFSQALAEVVRSLQWSSFVIVYEHEEGLVRMQDILKLQDISHDSKHNNIRVKQLGPGDDHRSLLKEIKNASETNIILDCETEHIIPILKQAKDQNLLNINNNYFLTSLDAHTLNYTELRTAANITTIRLFNYNTEDFNNILERWNLLNSYDKMISLEGHQIKTETVLFHDALLHLTTSINELLKTEKSITSNPINCFGSTTSRNGYTFASYMKERKPLLTLSGPIEFDNYGNRIDFNIHVVDVIENQILADWYASNSSLVLRRNSNEREFAAVTNLQKIVVNVTSRLGDPYLMKRTPEEGKTLYGNDRYEGYSMDLIQEVANIIGFRFEFHLTKDGQYGKWDESQKKWTGLVADLLEGRAQLAICDLTITHQRREAVDFSTPFMSLGISILYKEEAEEDINMFAFLDPFSMSIWIYTATLYLVISVVLYFISRMTPGDWENPHPCDENPEELENIWGIKNCLWLTLGSIMTQGCDILPKGISSRMAVSMWWFFSLIVTSSYTANLAAFLTKDRMESSIKGAEDLAKQTKIKYGALDGGSTMSFFRDSNVSTYKRMWINMESTRPSVFEKHNNDGVKRVQAQKGNYAFLMESTQIEYEIETKCDLKQVGGSLDSKSFGIAMPMNSGYRTAINKAILKLQENGKLKELKETWWKKKRKEPSCETVEAKDTTNSPELALANVGGVFFVLGIGIAIAVTVAICEFLWNVRSVSVEEHLTYWEALKVEFKFACNVWITKKRIKPVIAESSSSGSNKNDNKSMIHSIFQSAGSLLNLNN</sequence>
<feature type="binding site" evidence="17">
    <location>
        <position position="506"/>
    </location>
    <ligand>
        <name>L-glutamate</name>
        <dbReference type="ChEBI" id="CHEBI:29985"/>
    </ligand>
</feature>
<feature type="domain" description="Ionotropic glutamate receptor L-glutamate and glycine-binding" evidence="23">
    <location>
        <begin position="428"/>
        <end position="495"/>
    </location>
</feature>
<feature type="disulfide bond" evidence="19">
    <location>
        <begin position="740"/>
        <end position="798"/>
    </location>
</feature>
<dbReference type="Gene3D" id="3.40.190.10">
    <property type="entry name" value="Periplasmic binding protein-like II"/>
    <property type="match status" value="2"/>
</dbReference>
<evidence type="ECO:0000256" key="7">
    <source>
        <dbReference type="ARBA" id="ARBA00023018"/>
    </source>
</evidence>
<dbReference type="EMBL" id="MF975502">
    <property type="protein sequence ID" value="AUF73078.1"/>
    <property type="molecule type" value="mRNA"/>
</dbReference>
<dbReference type="PRINTS" id="PR00177">
    <property type="entry name" value="NMDARECEPTOR"/>
</dbReference>
<dbReference type="GO" id="GO:0008328">
    <property type="term" value="C:ionotropic glutamate receptor complex"/>
    <property type="evidence" value="ECO:0007669"/>
    <property type="project" value="UniProtKB-ARBA"/>
</dbReference>
<dbReference type="InterPro" id="IPR028082">
    <property type="entry name" value="Peripla_BP_I"/>
</dbReference>
<evidence type="ECO:0000256" key="19">
    <source>
        <dbReference type="PIRSR" id="PIRSR601508-3"/>
    </source>
</evidence>
<dbReference type="PANTHER" id="PTHR18966">
    <property type="entry name" value="IONOTROPIC GLUTAMATE RECEPTOR"/>
    <property type="match status" value="1"/>
</dbReference>
<keyword evidence="2" id="KW-0813">Transport</keyword>
<feature type="site" description="Interaction with the cone snail toxin Con-ikot-ikot" evidence="18">
    <location>
        <position position="774"/>
    </location>
</feature>